<feature type="domain" description="Glycosyltransferase subfamily 4-like N-terminal" evidence="12">
    <location>
        <begin position="18"/>
        <end position="193"/>
    </location>
</feature>
<dbReference type="EC" id="2.4.1.132" evidence="10"/>
<evidence type="ECO:0000313" key="14">
    <source>
        <dbReference type="RefSeq" id="XP_018319187.1"/>
    </source>
</evidence>
<dbReference type="UniPathway" id="UPA00378"/>
<comment type="subcellular location">
    <subcellularLocation>
        <location evidence="10">Endoplasmic reticulum membrane</location>
        <topology evidence="10">Single-pass membrane protein</topology>
    </subcellularLocation>
</comment>
<keyword evidence="7 10" id="KW-0472">Membrane</keyword>
<evidence type="ECO:0000256" key="3">
    <source>
        <dbReference type="ARBA" id="ARBA00022679"/>
    </source>
</evidence>
<evidence type="ECO:0000256" key="4">
    <source>
        <dbReference type="ARBA" id="ARBA00022692"/>
    </source>
</evidence>
<comment type="catalytic activity">
    <reaction evidence="8 10">
        <text>a beta-D-Man-(1-&gt;4)-beta-D-GlcNAc-(1-&gt;4)-alpha-D-GlcNAc-diphospho-di-trans,poly-cis-dolichol + GDP-alpha-D-mannose = an alpha-D-Man-(1-&gt;3)-beta-D-Man-(1-&gt;4)-beta-D-GlcNAc-(1-&gt;4)-alpha-D-GlcNAc-diphospho-di-trans,poly-cis-dolichol + GDP + H(+)</text>
        <dbReference type="Rhea" id="RHEA:29515"/>
        <dbReference type="Rhea" id="RHEA-COMP:19511"/>
        <dbReference type="Rhea" id="RHEA-COMP:19513"/>
        <dbReference type="ChEBI" id="CHEBI:15378"/>
        <dbReference type="ChEBI" id="CHEBI:57527"/>
        <dbReference type="ChEBI" id="CHEBI:58189"/>
        <dbReference type="ChEBI" id="CHEBI:58472"/>
        <dbReference type="ChEBI" id="CHEBI:132510"/>
        <dbReference type="EC" id="2.4.1.132"/>
    </reaction>
    <physiologicalReaction direction="left-to-right" evidence="8 10">
        <dbReference type="Rhea" id="RHEA:29516"/>
    </physiologicalReaction>
</comment>
<dbReference type="SUPFAM" id="SSF53756">
    <property type="entry name" value="UDP-Glycosyltransferase/glycogen phosphorylase"/>
    <property type="match status" value="1"/>
</dbReference>
<sequence>MKHLQKSKVTFIHPDLGIGGAERLVLDVAIVLANEGCEVQFLTNHFDKSHAFKELQDETFPVKVVGDWLPRSISGKFYAFFAYMRMLYLAIFYLYFSTENKSDIYFVDQIPIAIPFIKWTGGKVIYYCHHPDLLASSPGGFLKTLYRKPIDWLELKGTSVADIILVNSKYTSSVFRDTFPTIHKKVTILYPTISQSLYESISSKTLTKPVDELVPEIKDNTDNKFVLLSINRFHPAKKLDLAIKALAELKNIISTEDLKRVILIIAGGHDPNFSINASYFNELVELANEMKLNNNIVLIKSPSDELKTDLLLSCDCLLYTPEKEHFGIVPLEAMAARKPVIALNSGGPRETVLNETTGFLCDINPQSMAECISKVLDKKIAKKMGDNGRKRLEQLFTNSVFHESVVKICNKLLNE</sequence>
<feature type="transmembrane region" description="Helical" evidence="10">
    <location>
        <begin position="77"/>
        <end position="96"/>
    </location>
</feature>
<dbReference type="AlphaFoldDB" id="A0A1W4WFF2"/>
<evidence type="ECO:0000259" key="12">
    <source>
        <dbReference type="Pfam" id="PF13439"/>
    </source>
</evidence>
<keyword evidence="4 10" id="KW-0812">Transmembrane</keyword>
<evidence type="ECO:0000256" key="2">
    <source>
        <dbReference type="ARBA" id="ARBA00022676"/>
    </source>
</evidence>
<comment type="catalytic activity">
    <reaction evidence="9 10">
        <text>an alpha-D-Man-(1-&gt;3)-beta-D-Man-(1-&gt;4)-beta-D-GlcNAc-(1-&gt;4)-alpha-D-GlcNAc-diphospho-di-trans,poly-cis-dolichol + GDP-alpha-D-mannose = an alpha-D-Man-(1-&gt;3)-[alpha-D-Man-(1-&gt;6)]-beta-D-Man-(1-&gt;4)-beta-D-GlcNAc-(1-&gt;4)-alpha-D-GlcNAc-diphospho-di-trans,poly-cis-dolichol + GDP + H(+)</text>
        <dbReference type="Rhea" id="RHEA:29519"/>
        <dbReference type="Rhea" id="RHEA-COMP:19513"/>
        <dbReference type="Rhea" id="RHEA-COMP:19515"/>
        <dbReference type="ChEBI" id="CHEBI:15378"/>
        <dbReference type="ChEBI" id="CHEBI:57527"/>
        <dbReference type="ChEBI" id="CHEBI:58189"/>
        <dbReference type="ChEBI" id="CHEBI:132510"/>
        <dbReference type="ChEBI" id="CHEBI:132511"/>
        <dbReference type="EC" id="2.4.1.257"/>
    </reaction>
    <physiologicalReaction direction="left-to-right" evidence="9 10">
        <dbReference type="Rhea" id="RHEA:29520"/>
    </physiologicalReaction>
</comment>
<proteinExistence type="inferred from homology"/>
<dbReference type="GO" id="GO:0102704">
    <property type="term" value="F:GDP-Man:Man(2)GlcNAc(2)-PP-Dol alpha-1,6-mannosyltransferase activity"/>
    <property type="evidence" value="ECO:0007669"/>
    <property type="project" value="UniProtKB-UniRule"/>
</dbReference>
<dbReference type="GeneID" id="108732731"/>
<dbReference type="STRING" id="224129.A0A1W4WFF2"/>
<evidence type="ECO:0000256" key="9">
    <source>
        <dbReference type="ARBA" id="ARBA00045104"/>
    </source>
</evidence>
<dbReference type="Pfam" id="PF00534">
    <property type="entry name" value="Glycos_transf_1"/>
    <property type="match status" value="1"/>
</dbReference>
<comment type="function">
    <text evidence="10">Mannosylates Man(2)GlcNAc(2)-dolichol diphosphate and Man(1)GlcNAc(2)-dolichol diphosphate to form Man(3)GlcNAc(2)-dolichol diphosphate.</text>
</comment>
<dbReference type="Proteomes" id="UP000192223">
    <property type="component" value="Unplaced"/>
</dbReference>
<dbReference type="InParanoid" id="A0A1W4WFF2"/>
<dbReference type="FunCoup" id="A0A1W4WFF2">
    <property type="interactions" value="2234"/>
</dbReference>
<evidence type="ECO:0000256" key="8">
    <source>
        <dbReference type="ARBA" id="ARBA00045103"/>
    </source>
</evidence>
<protein>
    <recommendedName>
        <fullName evidence="10">Alpha-1,3/1,6-mannosyltransferase ALG2</fullName>
        <ecNumber evidence="10">2.4.1.132</ecNumber>
        <ecNumber evidence="10">2.4.1.257</ecNumber>
    </recommendedName>
    <alternativeName>
        <fullName evidence="10">GDP-Man:Man(1)GlcNAc(2)-PP-Dol alpha-1,3-mannosyltransferase</fullName>
    </alternativeName>
</protein>
<dbReference type="GO" id="GO:0005789">
    <property type="term" value="C:endoplasmic reticulum membrane"/>
    <property type="evidence" value="ECO:0007669"/>
    <property type="project" value="UniProtKB-SubCell"/>
</dbReference>
<organism evidence="13 14">
    <name type="scientific">Agrilus planipennis</name>
    <name type="common">Emerald ash borer</name>
    <name type="synonym">Agrilus marcopoli</name>
    <dbReference type="NCBI Taxonomy" id="224129"/>
    <lineage>
        <taxon>Eukaryota</taxon>
        <taxon>Metazoa</taxon>
        <taxon>Ecdysozoa</taxon>
        <taxon>Arthropoda</taxon>
        <taxon>Hexapoda</taxon>
        <taxon>Insecta</taxon>
        <taxon>Pterygota</taxon>
        <taxon>Neoptera</taxon>
        <taxon>Endopterygota</taxon>
        <taxon>Coleoptera</taxon>
        <taxon>Polyphaga</taxon>
        <taxon>Elateriformia</taxon>
        <taxon>Buprestoidea</taxon>
        <taxon>Buprestidae</taxon>
        <taxon>Agrilinae</taxon>
        <taxon>Agrilus</taxon>
    </lineage>
</organism>
<evidence type="ECO:0000259" key="11">
    <source>
        <dbReference type="Pfam" id="PF00534"/>
    </source>
</evidence>
<keyword evidence="3 10" id="KW-0808">Transferase</keyword>
<evidence type="ECO:0000256" key="10">
    <source>
        <dbReference type="RuleBase" id="RU367136"/>
    </source>
</evidence>
<keyword evidence="13" id="KW-1185">Reference proteome</keyword>
<gene>
    <name evidence="14" type="primary">LOC108732731</name>
</gene>
<dbReference type="Gene3D" id="3.40.50.2000">
    <property type="entry name" value="Glycogen Phosphorylase B"/>
    <property type="match status" value="2"/>
</dbReference>
<dbReference type="GO" id="GO:0004378">
    <property type="term" value="F:GDP-Man:Man(1)GlcNAc(2)-PP-Dol alpha-1,3-mannosyltransferase activity"/>
    <property type="evidence" value="ECO:0007669"/>
    <property type="project" value="UniProtKB-UniRule"/>
</dbReference>
<accession>A0A1W4WFF2</accession>
<dbReference type="InterPro" id="IPR027054">
    <property type="entry name" value="ALG2"/>
</dbReference>
<dbReference type="RefSeq" id="XP_018319187.1">
    <property type="nucleotide sequence ID" value="XM_018463685.2"/>
</dbReference>
<evidence type="ECO:0000313" key="13">
    <source>
        <dbReference type="Proteomes" id="UP000192223"/>
    </source>
</evidence>
<keyword evidence="6 10" id="KW-1133">Transmembrane helix</keyword>
<comment type="pathway">
    <text evidence="1 10">Protein modification; protein glycosylation.</text>
</comment>
<evidence type="ECO:0000256" key="7">
    <source>
        <dbReference type="ARBA" id="ARBA00023136"/>
    </source>
</evidence>
<evidence type="ECO:0000256" key="6">
    <source>
        <dbReference type="ARBA" id="ARBA00022989"/>
    </source>
</evidence>
<keyword evidence="5" id="KW-0256">Endoplasmic reticulum</keyword>
<dbReference type="OrthoDB" id="448893at2759"/>
<keyword evidence="2 10" id="KW-0328">Glycosyltransferase</keyword>
<dbReference type="KEGG" id="apln:108732731"/>
<dbReference type="EC" id="2.4.1.257" evidence="10"/>
<dbReference type="PANTHER" id="PTHR45918">
    <property type="entry name" value="ALPHA-1,3/1,6-MANNOSYLTRANSFERASE ALG2"/>
    <property type="match status" value="1"/>
</dbReference>
<dbReference type="PANTHER" id="PTHR45918:SF1">
    <property type="entry name" value="ALPHA-1,3_1,6-MANNOSYLTRANSFERASE ALG2"/>
    <property type="match status" value="1"/>
</dbReference>
<reference evidence="14" key="1">
    <citation type="submission" date="2025-08" db="UniProtKB">
        <authorList>
            <consortium name="RefSeq"/>
        </authorList>
    </citation>
    <scope>IDENTIFICATION</scope>
    <source>
        <tissue evidence="14">Entire body</tissue>
    </source>
</reference>
<dbReference type="Pfam" id="PF13439">
    <property type="entry name" value="Glyco_transf_4"/>
    <property type="match status" value="1"/>
</dbReference>
<evidence type="ECO:0000256" key="1">
    <source>
        <dbReference type="ARBA" id="ARBA00004922"/>
    </source>
</evidence>
<name>A0A1W4WFF2_AGRPL</name>
<feature type="domain" description="Glycosyl transferase family 1" evidence="11">
    <location>
        <begin position="219"/>
        <end position="391"/>
    </location>
</feature>
<evidence type="ECO:0000256" key="5">
    <source>
        <dbReference type="ARBA" id="ARBA00022824"/>
    </source>
</evidence>
<dbReference type="InterPro" id="IPR001296">
    <property type="entry name" value="Glyco_trans_1"/>
</dbReference>
<dbReference type="InterPro" id="IPR028098">
    <property type="entry name" value="Glyco_trans_4-like_N"/>
</dbReference>
<comment type="similarity">
    <text evidence="10">Belongs to the glycosyltransferase group 1 family.</text>
</comment>